<dbReference type="RefSeq" id="WP_143010548.1">
    <property type="nucleotide sequence ID" value="NZ_FNGY01000011.1"/>
</dbReference>
<sequence length="237" mass="27508">MHNIKKHIIKRMKTYMVVLPLSAMTLLVALPTGANAQLAIVEVIKAGVKKVIKAVDLKVQRLQNETIWLQNAQKVIENQLSKFKLTEISDWTERQKELYADYYKKLWEVKSLISTYKRIKDLAETQAAIVQEYRWAIGLFHKDKHFTGDELLHMEEVYRGILDASIRNLDQVFVVINSFKTQMSDAKRLELIAAAADQIDQNYSDLKQFNQQNITLSIQRAKSAIELRTLKQIYELD</sequence>
<dbReference type="Proteomes" id="UP000183200">
    <property type="component" value="Unassembled WGS sequence"/>
</dbReference>
<proteinExistence type="predicted"/>
<gene>
    <name evidence="2" type="ORF">SAMN05421820_11154</name>
</gene>
<accession>A0A1H0G658</accession>
<evidence type="ECO:0000313" key="2">
    <source>
        <dbReference type="EMBL" id="SDO02340.1"/>
    </source>
</evidence>
<dbReference type="EMBL" id="FNGY01000011">
    <property type="protein sequence ID" value="SDO02340.1"/>
    <property type="molecule type" value="Genomic_DNA"/>
</dbReference>
<dbReference type="OrthoDB" id="793529at2"/>
<evidence type="ECO:0000256" key="1">
    <source>
        <dbReference type="SAM" id="SignalP"/>
    </source>
</evidence>
<keyword evidence="3" id="KW-1185">Reference proteome</keyword>
<name>A0A1H0G658_9SPHI</name>
<evidence type="ECO:0008006" key="4">
    <source>
        <dbReference type="Google" id="ProtNLM"/>
    </source>
</evidence>
<keyword evidence="1" id="KW-0732">Signal</keyword>
<feature type="chain" id="PRO_5010267127" description="Conjugal transfer protein TraI" evidence="1">
    <location>
        <begin position="37"/>
        <end position="237"/>
    </location>
</feature>
<organism evidence="2 3">
    <name type="scientific">Pedobacter steynii</name>
    <dbReference type="NCBI Taxonomy" id="430522"/>
    <lineage>
        <taxon>Bacteria</taxon>
        <taxon>Pseudomonadati</taxon>
        <taxon>Bacteroidota</taxon>
        <taxon>Sphingobacteriia</taxon>
        <taxon>Sphingobacteriales</taxon>
        <taxon>Sphingobacteriaceae</taxon>
        <taxon>Pedobacter</taxon>
    </lineage>
</organism>
<protein>
    <recommendedName>
        <fullName evidence="4">Conjugal transfer protein TraI</fullName>
    </recommendedName>
</protein>
<dbReference type="AlphaFoldDB" id="A0A1H0G658"/>
<reference evidence="3" key="1">
    <citation type="submission" date="2016-10" db="EMBL/GenBank/DDBJ databases">
        <authorList>
            <person name="Varghese N."/>
            <person name="Submissions S."/>
        </authorList>
    </citation>
    <scope>NUCLEOTIDE SEQUENCE [LARGE SCALE GENOMIC DNA]</scope>
    <source>
        <strain evidence="3">DSM 19110</strain>
    </source>
</reference>
<feature type="signal peptide" evidence="1">
    <location>
        <begin position="1"/>
        <end position="36"/>
    </location>
</feature>
<evidence type="ECO:0000313" key="3">
    <source>
        <dbReference type="Proteomes" id="UP000183200"/>
    </source>
</evidence>